<keyword evidence="2" id="KW-1185">Reference proteome</keyword>
<evidence type="ECO:0000313" key="1">
    <source>
        <dbReference type="EMBL" id="KAH6938515.1"/>
    </source>
</evidence>
<evidence type="ECO:0000313" key="2">
    <source>
        <dbReference type="Proteomes" id="UP000821845"/>
    </source>
</evidence>
<dbReference type="Proteomes" id="UP000821845">
    <property type="component" value="Chromosome 2"/>
</dbReference>
<organism evidence="1 2">
    <name type="scientific">Hyalomma asiaticum</name>
    <name type="common">Tick</name>
    <dbReference type="NCBI Taxonomy" id="266040"/>
    <lineage>
        <taxon>Eukaryota</taxon>
        <taxon>Metazoa</taxon>
        <taxon>Ecdysozoa</taxon>
        <taxon>Arthropoda</taxon>
        <taxon>Chelicerata</taxon>
        <taxon>Arachnida</taxon>
        <taxon>Acari</taxon>
        <taxon>Parasitiformes</taxon>
        <taxon>Ixodida</taxon>
        <taxon>Ixodoidea</taxon>
        <taxon>Ixodidae</taxon>
        <taxon>Hyalomminae</taxon>
        <taxon>Hyalomma</taxon>
    </lineage>
</organism>
<proteinExistence type="predicted"/>
<gene>
    <name evidence="1" type="ORF">HPB50_010180</name>
</gene>
<accession>A0ACB7SV11</accession>
<name>A0ACB7SV11_HYAAI</name>
<dbReference type="EMBL" id="CM023482">
    <property type="protein sequence ID" value="KAH6938515.1"/>
    <property type="molecule type" value="Genomic_DNA"/>
</dbReference>
<reference evidence="1" key="1">
    <citation type="submission" date="2020-05" db="EMBL/GenBank/DDBJ databases">
        <title>Large-scale comparative analyses of tick genomes elucidate their genetic diversity and vector capacities.</title>
        <authorList>
            <person name="Jia N."/>
            <person name="Wang J."/>
            <person name="Shi W."/>
            <person name="Du L."/>
            <person name="Sun Y."/>
            <person name="Zhan W."/>
            <person name="Jiang J."/>
            <person name="Wang Q."/>
            <person name="Zhang B."/>
            <person name="Ji P."/>
            <person name="Sakyi L.B."/>
            <person name="Cui X."/>
            <person name="Yuan T."/>
            <person name="Jiang B."/>
            <person name="Yang W."/>
            <person name="Lam T.T.-Y."/>
            <person name="Chang Q."/>
            <person name="Ding S."/>
            <person name="Wang X."/>
            <person name="Zhu J."/>
            <person name="Ruan X."/>
            <person name="Zhao L."/>
            <person name="Wei J."/>
            <person name="Que T."/>
            <person name="Du C."/>
            <person name="Cheng J."/>
            <person name="Dai P."/>
            <person name="Han X."/>
            <person name="Huang E."/>
            <person name="Gao Y."/>
            <person name="Liu J."/>
            <person name="Shao H."/>
            <person name="Ye R."/>
            <person name="Li L."/>
            <person name="Wei W."/>
            <person name="Wang X."/>
            <person name="Wang C."/>
            <person name="Yang T."/>
            <person name="Huo Q."/>
            <person name="Li W."/>
            <person name="Guo W."/>
            <person name="Chen H."/>
            <person name="Zhou L."/>
            <person name="Ni X."/>
            <person name="Tian J."/>
            <person name="Zhou Y."/>
            <person name="Sheng Y."/>
            <person name="Liu T."/>
            <person name="Pan Y."/>
            <person name="Xia L."/>
            <person name="Li J."/>
            <person name="Zhao F."/>
            <person name="Cao W."/>
        </authorList>
    </citation>
    <scope>NUCLEOTIDE SEQUENCE</scope>
    <source>
        <strain evidence="1">Hyas-2018</strain>
    </source>
</reference>
<protein>
    <submittedName>
        <fullName evidence="1">Uncharacterized protein</fullName>
    </submittedName>
</protein>
<sequence>MGRSHASRGAIYCRPQQDETRLTASEIAHRAPPGELAPRKPDEALQRLRPVSTSTTTNRALEKVREGTTASEIGWRENDFASCSTGDATEAPVIPAHSPPRTFKRSRDIFRTANYSCSSVHSLSTVLQTLCDTSQASSFLSPKRVATRLSKRQEFWRTEEPTHPDALVVVPHDCRACDDSAREWKPERVFRGWHDKSTVLANRSSLLPHTAICSHEFPSEPNVFHKGSAETRVEVRRFLHIPWSFRAGMPTRTSRHSWMALDATTSGRSGGVSFAVEQPATAFREWGTSLGPSVAPRTVQVYNERPSP</sequence>
<comment type="caution">
    <text evidence="1">The sequence shown here is derived from an EMBL/GenBank/DDBJ whole genome shotgun (WGS) entry which is preliminary data.</text>
</comment>